<feature type="chain" id="PRO_5007506918" description="DUF5667 domain-containing protein" evidence="2">
    <location>
        <begin position="20"/>
        <end position="235"/>
    </location>
</feature>
<dbReference type="EMBL" id="CP011454">
    <property type="protein sequence ID" value="AMW05556.1"/>
    <property type="molecule type" value="Genomic_DNA"/>
</dbReference>
<proteinExistence type="predicted"/>
<gene>
    <name evidence="3" type="ORF">GEMMAAP_13545</name>
</gene>
<evidence type="ECO:0000313" key="3">
    <source>
        <dbReference type="EMBL" id="AMW05556.1"/>
    </source>
</evidence>
<feature type="region of interest" description="Disordered" evidence="1">
    <location>
        <begin position="214"/>
        <end position="235"/>
    </location>
</feature>
<accession>A0A143BKG5</accession>
<dbReference type="Proteomes" id="UP000076404">
    <property type="component" value="Chromosome"/>
</dbReference>
<feature type="signal peptide" evidence="2">
    <location>
        <begin position="1"/>
        <end position="19"/>
    </location>
</feature>
<evidence type="ECO:0000256" key="2">
    <source>
        <dbReference type="SAM" id="SignalP"/>
    </source>
</evidence>
<dbReference type="AlphaFoldDB" id="A0A143BKG5"/>
<protein>
    <recommendedName>
        <fullName evidence="5">DUF5667 domain-containing protein</fullName>
    </recommendedName>
</protein>
<evidence type="ECO:0000313" key="4">
    <source>
        <dbReference type="Proteomes" id="UP000076404"/>
    </source>
</evidence>
<dbReference type="eggNOG" id="ENOG502ZKJZ">
    <property type="taxonomic scope" value="Bacteria"/>
</dbReference>
<reference evidence="3 4" key="2">
    <citation type="journal article" date="2016" name="Environ. Microbiol. Rep.">
        <title>Metagenomic evidence for the presence of phototrophic Gemmatimonadetes bacteria in diverse environments.</title>
        <authorList>
            <person name="Zeng Y."/>
            <person name="Baumbach J."/>
            <person name="Barbosa E.G."/>
            <person name="Azevedo V."/>
            <person name="Zhang C."/>
            <person name="Koblizek M."/>
        </authorList>
    </citation>
    <scope>NUCLEOTIDE SEQUENCE [LARGE SCALE GENOMIC DNA]</scope>
    <source>
        <strain evidence="3 4">AP64</strain>
    </source>
</reference>
<sequence>MVALWVMVAQLSTASVPVAADTIVVANARKPQPAPTAVTTRDQVPFDAGRFDSLTANALRLLFDDAAEMGLPVRPLINRALEGAARRTASDRILKVVREHAIALQRAKRTLGAQSTEDELEAGAIALRAGLDDRALETVRASRPVGQAVVPLVVLTDIVRRGVPVSNARDAVNQLARTPRSDDILLGLQALVAKNAQRGPGMAVDALNRYVKGAGSLAPSSPATTDRKPVRPPDT</sequence>
<organism evidence="3 4">
    <name type="scientific">Gemmatimonas phototrophica</name>
    <dbReference type="NCBI Taxonomy" id="1379270"/>
    <lineage>
        <taxon>Bacteria</taxon>
        <taxon>Pseudomonadati</taxon>
        <taxon>Gemmatimonadota</taxon>
        <taxon>Gemmatimonadia</taxon>
        <taxon>Gemmatimonadales</taxon>
        <taxon>Gemmatimonadaceae</taxon>
        <taxon>Gemmatimonas</taxon>
    </lineage>
</organism>
<name>A0A143BKG5_9BACT</name>
<dbReference type="KEGG" id="gph:GEMMAAP_13545"/>
<dbReference type="STRING" id="1379270.GEMMAAP_13545"/>
<evidence type="ECO:0008006" key="5">
    <source>
        <dbReference type="Google" id="ProtNLM"/>
    </source>
</evidence>
<keyword evidence="4" id="KW-1185">Reference proteome</keyword>
<feature type="compositionally biased region" description="Basic and acidic residues" evidence="1">
    <location>
        <begin position="225"/>
        <end position="235"/>
    </location>
</feature>
<reference evidence="3 4" key="1">
    <citation type="journal article" date="2014" name="Proc. Natl. Acad. Sci. U.S.A.">
        <title>Functional type 2 photosynthetic reaction centers found in the rare bacterial phylum Gemmatimonadetes.</title>
        <authorList>
            <person name="Zeng Y."/>
            <person name="Feng F."/>
            <person name="Medova H."/>
            <person name="Dean J."/>
            <person name="Koblizek M."/>
        </authorList>
    </citation>
    <scope>NUCLEOTIDE SEQUENCE [LARGE SCALE GENOMIC DNA]</scope>
    <source>
        <strain evidence="3 4">AP64</strain>
    </source>
</reference>
<keyword evidence="2" id="KW-0732">Signal</keyword>
<evidence type="ECO:0000256" key="1">
    <source>
        <dbReference type="SAM" id="MobiDB-lite"/>
    </source>
</evidence>